<name>A0ACB6ZBF6_THEGA</name>
<proteinExistence type="predicted"/>
<protein>
    <submittedName>
        <fullName evidence="1">Uncharacterized protein</fullName>
    </submittedName>
</protein>
<sequence length="332" mass="37487">MEADTVIHREPRERAVVRRGMETREVHRDARAMGGYSISESVGEGADTSFDGALDIVGRHMRHMVHRTLLHMAHRGFLPLRSHARLFARMVAEYYYRAPSKRSMGLLTWFSAHHWLVVSVFQLRVAEQIKGDPAKWACASPGYHTMATASRSPSLRDLEVQLLQKIQENSTTFLDLVAFAIHRIVRDDVVIFSAPTAYFLVADPHFGLSLLVTLCLTELTNGIVKLYCIRPRPLWVSTKLQRKGSVWEKDSSFPSSHAQSVATLFSFLFLEGKEHLPGTVWLYASLVTGGLTLLTGFSRAYLAMHFASDVRYSPHFILSPLFGLPRSFTSNR</sequence>
<keyword evidence="2" id="KW-1185">Reference proteome</keyword>
<evidence type="ECO:0000313" key="1">
    <source>
        <dbReference type="EMBL" id="KAF9646698.1"/>
    </source>
</evidence>
<comment type="caution">
    <text evidence="1">The sequence shown here is derived from an EMBL/GenBank/DDBJ whole genome shotgun (WGS) entry which is preliminary data.</text>
</comment>
<dbReference type="EMBL" id="MU118051">
    <property type="protein sequence ID" value="KAF9646698.1"/>
    <property type="molecule type" value="Genomic_DNA"/>
</dbReference>
<organism evidence="1 2">
    <name type="scientific">Thelephora ganbajun</name>
    <name type="common">Ganba fungus</name>
    <dbReference type="NCBI Taxonomy" id="370292"/>
    <lineage>
        <taxon>Eukaryota</taxon>
        <taxon>Fungi</taxon>
        <taxon>Dikarya</taxon>
        <taxon>Basidiomycota</taxon>
        <taxon>Agaricomycotina</taxon>
        <taxon>Agaricomycetes</taxon>
        <taxon>Thelephorales</taxon>
        <taxon>Thelephoraceae</taxon>
        <taxon>Thelephora</taxon>
    </lineage>
</organism>
<reference evidence="1" key="2">
    <citation type="journal article" date="2020" name="Nat. Commun.">
        <title>Large-scale genome sequencing of mycorrhizal fungi provides insights into the early evolution of symbiotic traits.</title>
        <authorList>
            <person name="Miyauchi S."/>
            <person name="Kiss E."/>
            <person name="Kuo A."/>
            <person name="Drula E."/>
            <person name="Kohler A."/>
            <person name="Sanchez-Garcia M."/>
            <person name="Morin E."/>
            <person name="Andreopoulos B."/>
            <person name="Barry K.W."/>
            <person name="Bonito G."/>
            <person name="Buee M."/>
            <person name="Carver A."/>
            <person name="Chen C."/>
            <person name="Cichocki N."/>
            <person name="Clum A."/>
            <person name="Culley D."/>
            <person name="Crous P.W."/>
            <person name="Fauchery L."/>
            <person name="Girlanda M."/>
            <person name="Hayes R.D."/>
            <person name="Keri Z."/>
            <person name="LaButti K."/>
            <person name="Lipzen A."/>
            <person name="Lombard V."/>
            <person name="Magnuson J."/>
            <person name="Maillard F."/>
            <person name="Murat C."/>
            <person name="Nolan M."/>
            <person name="Ohm R.A."/>
            <person name="Pangilinan J."/>
            <person name="Pereira M.F."/>
            <person name="Perotto S."/>
            <person name="Peter M."/>
            <person name="Pfister S."/>
            <person name="Riley R."/>
            <person name="Sitrit Y."/>
            <person name="Stielow J.B."/>
            <person name="Szollosi G."/>
            <person name="Zifcakova L."/>
            <person name="Stursova M."/>
            <person name="Spatafora J.W."/>
            <person name="Tedersoo L."/>
            <person name="Vaario L.M."/>
            <person name="Yamada A."/>
            <person name="Yan M."/>
            <person name="Wang P."/>
            <person name="Xu J."/>
            <person name="Bruns T."/>
            <person name="Baldrian P."/>
            <person name="Vilgalys R."/>
            <person name="Dunand C."/>
            <person name="Henrissat B."/>
            <person name="Grigoriev I.V."/>
            <person name="Hibbett D."/>
            <person name="Nagy L.G."/>
            <person name="Martin F.M."/>
        </authorList>
    </citation>
    <scope>NUCLEOTIDE SEQUENCE</scope>
    <source>
        <strain evidence="1">P2</strain>
    </source>
</reference>
<accession>A0ACB6ZBF6</accession>
<dbReference type="Proteomes" id="UP000886501">
    <property type="component" value="Unassembled WGS sequence"/>
</dbReference>
<gene>
    <name evidence="1" type="ORF">BDM02DRAFT_2978921</name>
</gene>
<reference evidence="1" key="1">
    <citation type="submission" date="2019-10" db="EMBL/GenBank/DDBJ databases">
        <authorList>
            <consortium name="DOE Joint Genome Institute"/>
            <person name="Kuo A."/>
            <person name="Miyauchi S."/>
            <person name="Kiss E."/>
            <person name="Drula E."/>
            <person name="Kohler A."/>
            <person name="Sanchez-Garcia M."/>
            <person name="Andreopoulos B."/>
            <person name="Barry K.W."/>
            <person name="Bonito G."/>
            <person name="Buee M."/>
            <person name="Carver A."/>
            <person name="Chen C."/>
            <person name="Cichocki N."/>
            <person name="Clum A."/>
            <person name="Culley D."/>
            <person name="Crous P.W."/>
            <person name="Fauchery L."/>
            <person name="Girlanda M."/>
            <person name="Hayes R."/>
            <person name="Keri Z."/>
            <person name="Labutti K."/>
            <person name="Lipzen A."/>
            <person name="Lombard V."/>
            <person name="Magnuson J."/>
            <person name="Maillard F."/>
            <person name="Morin E."/>
            <person name="Murat C."/>
            <person name="Nolan M."/>
            <person name="Ohm R."/>
            <person name="Pangilinan J."/>
            <person name="Pereira M."/>
            <person name="Perotto S."/>
            <person name="Peter M."/>
            <person name="Riley R."/>
            <person name="Sitrit Y."/>
            <person name="Stielow B."/>
            <person name="Szollosi G."/>
            <person name="Zifcakova L."/>
            <person name="Stursova M."/>
            <person name="Spatafora J.W."/>
            <person name="Tedersoo L."/>
            <person name="Vaario L.-M."/>
            <person name="Yamada A."/>
            <person name="Yan M."/>
            <person name="Wang P."/>
            <person name="Xu J."/>
            <person name="Bruns T."/>
            <person name="Baldrian P."/>
            <person name="Vilgalys R."/>
            <person name="Henrissat B."/>
            <person name="Grigoriev I.V."/>
            <person name="Hibbett D."/>
            <person name="Nagy L.G."/>
            <person name="Martin F.M."/>
        </authorList>
    </citation>
    <scope>NUCLEOTIDE SEQUENCE</scope>
    <source>
        <strain evidence="1">P2</strain>
    </source>
</reference>
<evidence type="ECO:0000313" key="2">
    <source>
        <dbReference type="Proteomes" id="UP000886501"/>
    </source>
</evidence>